<protein>
    <recommendedName>
        <fullName evidence="4">Type-4 uracil-DNA glycosylase</fullName>
        <ecNumber evidence="3">3.2.2.27</ecNumber>
    </recommendedName>
</protein>
<dbReference type="InterPro" id="IPR036895">
    <property type="entry name" value="Uracil-DNA_glycosylase-like_sf"/>
</dbReference>
<dbReference type="InterPro" id="IPR005122">
    <property type="entry name" value="Uracil-DNA_glycosylase-like"/>
</dbReference>
<dbReference type="InterPro" id="IPR005273">
    <property type="entry name" value="Ura-DNA_glyco_family4"/>
</dbReference>
<reference evidence="13 14" key="1">
    <citation type="submission" date="2020-10" db="EMBL/GenBank/DDBJ databases">
        <title>Complete genome sequence of Thermosphaera aggregans strain 3507.</title>
        <authorList>
            <person name="Zayulina K.S."/>
            <person name="Elcheninov A.G."/>
            <person name="Toshchakov S.V."/>
            <person name="Kublanov I.V."/>
            <person name="Kochetkova T.V."/>
        </authorList>
    </citation>
    <scope>NUCLEOTIDE SEQUENCE [LARGE SCALE GENOMIC DNA]</scope>
    <source>
        <strain evidence="13 14">3507</strain>
    </source>
</reference>
<keyword evidence="7" id="KW-0227">DNA damage</keyword>
<keyword evidence="10" id="KW-0411">Iron-sulfur</keyword>
<evidence type="ECO:0000256" key="10">
    <source>
        <dbReference type="ARBA" id="ARBA00023014"/>
    </source>
</evidence>
<evidence type="ECO:0000313" key="14">
    <source>
        <dbReference type="Proteomes" id="UP000593766"/>
    </source>
</evidence>
<keyword evidence="5" id="KW-0004">4Fe-4S</keyword>
<dbReference type="EC" id="3.2.2.27" evidence="3"/>
<evidence type="ECO:0000256" key="6">
    <source>
        <dbReference type="ARBA" id="ARBA00022723"/>
    </source>
</evidence>
<keyword evidence="6" id="KW-0479">Metal-binding</keyword>
<dbReference type="SMART" id="SM00986">
    <property type="entry name" value="UDG"/>
    <property type="match status" value="1"/>
</dbReference>
<evidence type="ECO:0000256" key="5">
    <source>
        <dbReference type="ARBA" id="ARBA00022485"/>
    </source>
</evidence>
<dbReference type="OrthoDB" id="8612at2157"/>
<dbReference type="PANTHER" id="PTHR33693">
    <property type="entry name" value="TYPE-5 URACIL-DNA GLYCOSYLASE"/>
    <property type="match status" value="1"/>
</dbReference>
<dbReference type="Pfam" id="PF03167">
    <property type="entry name" value="UDG"/>
    <property type="match status" value="1"/>
</dbReference>
<evidence type="ECO:0000256" key="4">
    <source>
        <dbReference type="ARBA" id="ARBA00019403"/>
    </source>
</evidence>
<evidence type="ECO:0000256" key="7">
    <source>
        <dbReference type="ARBA" id="ARBA00022763"/>
    </source>
</evidence>
<name>A0A7M1UQ99_9CREN</name>
<evidence type="ECO:0000256" key="3">
    <source>
        <dbReference type="ARBA" id="ARBA00012030"/>
    </source>
</evidence>
<dbReference type="KEGG" id="tcs:IMZ38_06470"/>
<dbReference type="SUPFAM" id="SSF52141">
    <property type="entry name" value="Uracil-DNA glycosylase-like"/>
    <property type="match status" value="1"/>
</dbReference>
<evidence type="ECO:0000313" key="13">
    <source>
        <dbReference type="EMBL" id="QOR94256.1"/>
    </source>
</evidence>
<dbReference type="InterPro" id="IPR051536">
    <property type="entry name" value="UDG_Type-4/5"/>
</dbReference>
<dbReference type="SMART" id="SM00987">
    <property type="entry name" value="UreE_C"/>
    <property type="match status" value="1"/>
</dbReference>
<proteinExistence type="inferred from homology"/>
<evidence type="ECO:0000256" key="2">
    <source>
        <dbReference type="ARBA" id="ARBA00006521"/>
    </source>
</evidence>
<accession>A0A7M1UQ99</accession>
<evidence type="ECO:0000256" key="1">
    <source>
        <dbReference type="ARBA" id="ARBA00001400"/>
    </source>
</evidence>
<feature type="domain" description="Uracil-DNA glycosylase-like" evidence="12">
    <location>
        <begin position="31"/>
        <end position="185"/>
    </location>
</feature>
<dbReference type="CDD" id="cd10030">
    <property type="entry name" value="UDG-F4_TTUDGA_SPO1dp_like"/>
    <property type="match status" value="1"/>
</dbReference>
<gene>
    <name evidence="13" type="ORF">IMZ38_06470</name>
</gene>
<dbReference type="Proteomes" id="UP000593766">
    <property type="component" value="Chromosome"/>
</dbReference>
<comment type="catalytic activity">
    <reaction evidence="1">
        <text>Hydrolyzes single-stranded DNA or mismatched double-stranded DNA and polynucleotides, releasing free uracil.</text>
        <dbReference type="EC" id="3.2.2.27"/>
    </reaction>
</comment>
<dbReference type="EMBL" id="CP063144">
    <property type="protein sequence ID" value="QOR94256.1"/>
    <property type="molecule type" value="Genomic_DNA"/>
</dbReference>
<dbReference type="GeneID" id="59455046"/>
<keyword evidence="9" id="KW-0408">Iron</keyword>
<keyword evidence="14" id="KW-1185">Reference proteome</keyword>
<comment type="similarity">
    <text evidence="2">Belongs to the uracil-DNA glycosylase (UDG) superfamily. Type 4 (UDGa) family.</text>
</comment>
<dbReference type="RefSeq" id="WP_193436057.1">
    <property type="nucleotide sequence ID" value="NZ_CP063144.1"/>
</dbReference>
<dbReference type="AlphaFoldDB" id="A0A7M1UQ99"/>
<dbReference type="GO" id="GO:0006281">
    <property type="term" value="P:DNA repair"/>
    <property type="evidence" value="ECO:0007669"/>
    <property type="project" value="UniProtKB-KW"/>
</dbReference>
<keyword evidence="11" id="KW-0234">DNA repair</keyword>
<dbReference type="PANTHER" id="PTHR33693:SF1">
    <property type="entry name" value="TYPE-4 URACIL-DNA GLYCOSYLASE"/>
    <property type="match status" value="1"/>
</dbReference>
<evidence type="ECO:0000256" key="11">
    <source>
        <dbReference type="ARBA" id="ARBA00023204"/>
    </source>
</evidence>
<evidence type="ECO:0000256" key="8">
    <source>
        <dbReference type="ARBA" id="ARBA00022801"/>
    </source>
</evidence>
<dbReference type="Gene3D" id="3.40.470.10">
    <property type="entry name" value="Uracil-DNA glycosylase-like domain"/>
    <property type="match status" value="1"/>
</dbReference>
<organism evidence="13 14">
    <name type="scientific">Thermosphaera chiliense</name>
    <dbReference type="NCBI Taxonomy" id="3402707"/>
    <lineage>
        <taxon>Archaea</taxon>
        <taxon>Thermoproteota</taxon>
        <taxon>Thermoprotei</taxon>
        <taxon>Desulfurococcales</taxon>
        <taxon>Desulfurococcaceae</taxon>
        <taxon>Thermosphaera</taxon>
    </lineage>
</organism>
<keyword evidence="8" id="KW-0378">Hydrolase</keyword>
<dbReference type="GO" id="GO:0051539">
    <property type="term" value="F:4 iron, 4 sulfur cluster binding"/>
    <property type="evidence" value="ECO:0007669"/>
    <property type="project" value="UniProtKB-KW"/>
</dbReference>
<sequence>MSLYEEWSGIFNEIRSCRKCRLHESRTNPVPGEGPLTARVVVIGEAPGRKEDESGTPFVGPAGKFLNTLLESAGLKREEVFITNIVKCRPPGNRKPRRDEISQCLGYLSRQLRLLKPRVLILLGNTAAETIYGLAGVEWHGVMKDHGKVFEIKVFGVEALSIPTFHPAAALYNPRLKNIILEDFTKVVKPIIAGLEKGSSQP</sequence>
<evidence type="ECO:0000256" key="9">
    <source>
        <dbReference type="ARBA" id="ARBA00023004"/>
    </source>
</evidence>
<evidence type="ECO:0000259" key="12">
    <source>
        <dbReference type="SMART" id="SM00986"/>
    </source>
</evidence>
<dbReference type="NCBIfam" id="TIGR00758">
    <property type="entry name" value="UDG_fam4"/>
    <property type="match status" value="1"/>
</dbReference>
<dbReference type="GO" id="GO:0004844">
    <property type="term" value="F:uracil DNA N-glycosylase activity"/>
    <property type="evidence" value="ECO:0007669"/>
    <property type="project" value="UniProtKB-EC"/>
</dbReference>
<dbReference type="GO" id="GO:0046872">
    <property type="term" value="F:metal ion binding"/>
    <property type="evidence" value="ECO:0007669"/>
    <property type="project" value="UniProtKB-KW"/>
</dbReference>